<evidence type="ECO:0000259" key="1">
    <source>
        <dbReference type="Pfam" id="PF13392"/>
    </source>
</evidence>
<proteinExistence type="predicted"/>
<dbReference type="EMBL" id="AYIP01000011">
    <property type="protein sequence ID" value="ESM31153.1"/>
    <property type="molecule type" value="Genomic_DNA"/>
</dbReference>
<dbReference type="InterPro" id="IPR003615">
    <property type="entry name" value="HNH_nuc"/>
</dbReference>
<dbReference type="RefSeq" id="WP_023277200.1">
    <property type="nucleotide sequence ID" value="NZ_CP034336.1"/>
</dbReference>
<dbReference type="InterPro" id="IPR016177">
    <property type="entry name" value="DNA-bd_dom_sf"/>
</dbReference>
<comment type="caution">
    <text evidence="2">The sequence shown here is derived from an EMBL/GenBank/DDBJ whole genome shotgun (WGS) entry which is preliminary data.</text>
</comment>
<feature type="domain" description="HNH nuclease" evidence="1">
    <location>
        <begin position="60"/>
        <end position="101"/>
    </location>
</feature>
<gene>
    <name evidence="2" type="ORF">L402_03455</name>
</gene>
<organism evidence="2 3">
    <name type="scientific">Enterobacter asburiae</name>
    <dbReference type="NCBI Taxonomy" id="61645"/>
    <lineage>
        <taxon>Bacteria</taxon>
        <taxon>Pseudomonadati</taxon>
        <taxon>Pseudomonadota</taxon>
        <taxon>Gammaproteobacteria</taxon>
        <taxon>Enterobacterales</taxon>
        <taxon>Enterobacteriaceae</taxon>
        <taxon>Enterobacter</taxon>
        <taxon>Enterobacter cloacae complex</taxon>
    </lineage>
</organism>
<dbReference type="SUPFAM" id="SSF54060">
    <property type="entry name" value="His-Me finger endonucleases"/>
    <property type="match status" value="1"/>
</dbReference>
<dbReference type="AlphaFoldDB" id="A0ABC9U989"/>
<sequence length="168" mass="19165">MMRKHKLPSAEEIDSLLDYNPETGVFTWKVTKSGWVVKGRPAGSKNNNGYLRVGIGRRHYFLSRIAFFLCTGESPEEVDHINGDRTDNRACNLRAASRHENCLNKSVRSDSRTGVKGVSWRPDVKKWSARSTDSSGKRVFLGYYRTIRDAVAVLNDFRREQHGEFAKN</sequence>
<evidence type="ECO:0000313" key="3">
    <source>
        <dbReference type="Proteomes" id="UP000017391"/>
    </source>
</evidence>
<name>A0ABC9U989_ENTAS</name>
<accession>A0ABC9U989</accession>
<reference evidence="3" key="1">
    <citation type="submission" date="2013-09" db="EMBL/GenBank/DDBJ databases">
        <title>The Genome Sequence of Enterobacter cloacae BWH 31.</title>
        <authorList>
            <consortium name="The Broad Institute Genomics Platform"/>
            <consortium name="The Broad Institute Genome Sequencing Center for Infectious Disease"/>
            <person name="Murphy C."/>
            <person name="Cosimi L."/>
            <person name="Cerqueira G."/>
            <person name="Feldgarden M."/>
            <person name="Hung D."/>
            <person name="Onderdonk A.B."/>
            <person name="Ferraro M.J."/>
            <person name="Hooper D."/>
            <person name="Dekker J."/>
            <person name="O'Brien T."/>
            <person name="Huang S."/>
            <person name="Quan V."/>
            <person name="Ernst C."/>
            <person name="Delaney M."/>
            <person name="DuBois A."/>
            <person name="Young S.K."/>
            <person name="Zeng Q."/>
            <person name="Gargeya S."/>
            <person name="Fitzgerald M."/>
            <person name="Abouelleil A."/>
            <person name="Alvarado L."/>
            <person name="Berlin A.M."/>
            <person name="Chapman S.B."/>
            <person name="Gainer-Dewar J."/>
            <person name="Goldberg J."/>
            <person name="Gnerre S."/>
            <person name="Griggs A."/>
            <person name="Gujja S."/>
            <person name="Hansen M."/>
            <person name="Howarth C."/>
            <person name="Imamovic A."/>
            <person name="Ireland A."/>
            <person name="Larimer J."/>
            <person name="McCowan C."/>
            <person name="Murphy C."/>
            <person name="Pearson M."/>
            <person name="Poon T.W."/>
            <person name="Priest M."/>
            <person name="Roberts A."/>
            <person name="Saif S."/>
            <person name="Shea T."/>
            <person name="Sykes S."/>
            <person name="Wortman J."/>
            <person name="Nusbaum C."/>
            <person name="Birren B."/>
        </authorList>
    </citation>
    <scope>NUCLEOTIDE SEQUENCE [LARGE SCALE GENOMIC DNA]</scope>
    <source>
        <strain evidence="3">BWH 31</strain>
    </source>
</reference>
<protein>
    <recommendedName>
        <fullName evidence="1">HNH nuclease domain-containing protein</fullName>
    </recommendedName>
</protein>
<dbReference type="SUPFAM" id="SSF54171">
    <property type="entry name" value="DNA-binding domain"/>
    <property type="match status" value="1"/>
</dbReference>
<dbReference type="InterPro" id="IPR044925">
    <property type="entry name" value="His-Me_finger_sf"/>
</dbReference>
<dbReference type="Pfam" id="PF13392">
    <property type="entry name" value="HNH_3"/>
    <property type="match status" value="1"/>
</dbReference>
<evidence type="ECO:0000313" key="2">
    <source>
        <dbReference type="EMBL" id="ESM31153.1"/>
    </source>
</evidence>
<dbReference type="Gene3D" id="3.90.75.20">
    <property type="match status" value="1"/>
</dbReference>
<dbReference type="Proteomes" id="UP000017391">
    <property type="component" value="Unassembled WGS sequence"/>
</dbReference>